<protein>
    <submittedName>
        <fullName evidence="1">Uncharacterized protein</fullName>
    </submittedName>
</protein>
<dbReference type="Proteomes" id="UP000293547">
    <property type="component" value="Unassembled WGS sequence"/>
</dbReference>
<evidence type="ECO:0000313" key="1">
    <source>
        <dbReference type="EMBL" id="KAB2109804.1"/>
    </source>
</evidence>
<organism evidence="1 2">
    <name type="scientific">Alternaria gaisen</name>
    <dbReference type="NCBI Taxonomy" id="167740"/>
    <lineage>
        <taxon>Eukaryota</taxon>
        <taxon>Fungi</taxon>
        <taxon>Dikarya</taxon>
        <taxon>Ascomycota</taxon>
        <taxon>Pezizomycotina</taxon>
        <taxon>Dothideomycetes</taxon>
        <taxon>Pleosporomycetidae</taxon>
        <taxon>Pleosporales</taxon>
        <taxon>Pleosporineae</taxon>
        <taxon>Pleosporaceae</taxon>
        <taxon>Alternaria</taxon>
        <taxon>Alternaria sect. Alternaria</taxon>
    </lineage>
</organism>
<comment type="caution">
    <text evidence="1">The sequence shown here is derived from an EMBL/GenBank/DDBJ whole genome shotgun (WGS) entry which is preliminary data.</text>
</comment>
<name>A0ACB6FZG9_9PLEO</name>
<sequence>MLLTAFSQVSLLLTLTIHAAIIPDDRPEVIPGPGLPSLESLNLTSADLYELPLPGGSTGKTSCHGPCTRV</sequence>
<reference evidence="1 2" key="1">
    <citation type="journal article" date="2019" name="bioRxiv">
        <title>Genomics, evolutionary history and diagnostics of the Alternaria alternata species group including apple and Asian pear pathotypes.</title>
        <authorList>
            <person name="Armitage A.D."/>
            <person name="Cockerton H.M."/>
            <person name="Sreenivasaprasad S."/>
            <person name="Woodhall J.W."/>
            <person name="Lane C.R."/>
            <person name="Harrison R.J."/>
            <person name="Clarkson J.P."/>
        </authorList>
    </citation>
    <scope>NUCLEOTIDE SEQUENCE [LARGE SCALE GENOMIC DNA]</scope>
    <source>
        <strain evidence="1 2">FERA 650</strain>
    </source>
</reference>
<accession>A0ACB6FZG9</accession>
<dbReference type="EMBL" id="PDWZ02000001">
    <property type="protein sequence ID" value="KAB2109804.1"/>
    <property type="molecule type" value="Genomic_DNA"/>
</dbReference>
<gene>
    <name evidence="1" type="ORF">AG0111_0g80</name>
</gene>
<evidence type="ECO:0000313" key="2">
    <source>
        <dbReference type="Proteomes" id="UP000293547"/>
    </source>
</evidence>
<proteinExistence type="predicted"/>
<keyword evidence="2" id="KW-1185">Reference proteome</keyword>